<proteinExistence type="predicted"/>
<organism evidence="1 2">
    <name type="scientific">Punica granatum</name>
    <name type="common">Pomegranate</name>
    <dbReference type="NCBI Taxonomy" id="22663"/>
    <lineage>
        <taxon>Eukaryota</taxon>
        <taxon>Viridiplantae</taxon>
        <taxon>Streptophyta</taxon>
        <taxon>Embryophyta</taxon>
        <taxon>Tracheophyta</taxon>
        <taxon>Spermatophyta</taxon>
        <taxon>Magnoliopsida</taxon>
        <taxon>eudicotyledons</taxon>
        <taxon>Gunneridae</taxon>
        <taxon>Pentapetalae</taxon>
        <taxon>rosids</taxon>
        <taxon>malvids</taxon>
        <taxon>Myrtales</taxon>
        <taxon>Lythraceae</taxon>
        <taxon>Punica</taxon>
    </lineage>
</organism>
<evidence type="ECO:0000313" key="1">
    <source>
        <dbReference type="EMBL" id="PKI66819.1"/>
    </source>
</evidence>
<sequence length="172" mass="19652">MKRRLDFLQQLNQEMIDDDEHTLSGSEFKDRDVGNTIQFDVFVVSLNVSMLTFLTTFIAKESIPWVNEELQAEVIHALEPSEEDVTPAIEVVQAEPKSFSINPLALEVRYYDDDIGLIRFEGSDAYGRLTLVTVINEYNPYQVSSNPIIHLPRPKLLLALQPRATLVIEEME</sequence>
<dbReference type="Proteomes" id="UP000233551">
    <property type="component" value="Unassembled WGS sequence"/>
</dbReference>
<dbReference type="EMBL" id="PGOL01000657">
    <property type="protein sequence ID" value="PKI66819.1"/>
    <property type="molecule type" value="Genomic_DNA"/>
</dbReference>
<name>A0A2I0KE85_PUNGR</name>
<gene>
    <name evidence="1" type="ORF">CRG98_012825</name>
</gene>
<protein>
    <submittedName>
        <fullName evidence="1">Uncharacterized protein</fullName>
    </submittedName>
</protein>
<comment type="caution">
    <text evidence="1">The sequence shown here is derived from an EMBL/GenBank/DDBJ whole genome shotgun (WGS) entry which is preliminary data.</text>
</comment>
<accession>A0A2I0KE85</accession>
<dbReference type="AlphaFoldDB" id="A0A2I0KE85"/>
<reference evidence="1 2" key="1">
    <citation type="submission" date="2017-11" db="EMBL/GenBank/DDBJ databases">
        <title>De-novo sequencing of pomegranate (Punica granatum L.) genome.</title>
        <authorList>
            <person name="Akparov Z."/>
            <person name="Amiraslanov A."/>
            <person name="Hajiyeva S."/>
            <person name="Abbasov M."/>
            <person name="Kaur K."/>
            <person name="Hamwieh A."/>
            <person name="Solovyev V."/>
            <person name="Salamov A."/>
            <person name="Braich B."/>
            <person name="Kosarev P."/>
            <person name="Mahmoud A."/>
            <person name="Hajiyev E."/>
            <person name="Babayeva S."/>
            <person name="Izzatullayeva V."/>
            <person name="Mammadov A."/>
            <person name="Mammadov A."/>
            <person name="Sharifova S."/>
            <person name="Ojaghi J."/>
            <person name="Eynullazada K."/>
            <person name="Bayramov B."/>
            <person name="Abdulazimova A."/>
            <person name="Shahmuradov I."/>
        </authorList>
    </citation>
    <scope>NUCLEOTIDE SEQUENCE [LARGE SCALE GENOMIC DNA]</scope>
    <source>
        <strain evidence="2">cv. AG2017</strain>
        <tissue evidence="1">Leaf</tissue>
    </source>
</reference>
<keyword evidence="2" id="KW-1185">Reference proteome</keyword>
<evidence type="ECO:0000313" key="2">
    <source>
        <dbReference type="Proteomes" id="UP000233551"/>
    </source>
</evidence>